<dbReference type="PANTHER" id="PTHR43257:SF2">
    <property type="entry name" value="PYRUVATE DEHYDROGENASE E1 COMPONENT SUBUNIT BETA"/>
    <property type="match status" value="1"/>
</dbReference>
<evidence type="ECO:0000256" key="3">
    <source>
        <dbReference type="ARBA" id="ARBA00023052"/>
    </source>
</evidence>
<evidence type="ECO:0000313" key="5">
    <source>
        <dbReference type="EMBL" id="SVE17236.1"/>
    </source>
</evidence>
<organism evidence="5">
    <name type="scientific">marine metagenome</name>
    <dbReference type="NCBI Taxonomy" id="408172"/>
    <lineage>
        <taxon>unclassified sequences</taxon>
        <taxon>metagenomes</taxon>
        <taxon>ecological metagenomes</taxon>
    </lineage>
</organism>
<accession>A0A383BAN3</accession>
<keyword evidence="2" id="KW-0560">Oxidoreductase</keyword>
<comment type="cofactor">
    <cofactor evidence="1">
        <name>thiamine diphosphate</name>
        <dbReference type="ChEBI" id="CHEBI:58937"/>
    </cofactor>
</comment>
<dbReference type="Pfam" id="PF02780">
    <property type="entry name" value="Transketolase_C"/>
    <property type="match status" value="1"/>
</dbReference>
<evidence type="ECO:0000256" key="2">
    <source>
        <dbReference type="ARBA" id="ARBA00023002"/>
    </source>
</evidence>
<dbReference type="InterPro" id="IPR009014">
    <property type="entry name" value="Transketo_C/PFOR_II"/>
</dbReference>
<protein>
    <recommendedName>
        <fullName evidence="4">Transketolase C-terminal domain-containing protein</fullName>
    </recommendedName>
</protein>
<dbReference type="InterPro" id="IPR033248">
    <property type="entry name" value="Transketolase_C"/>
</dbReference>
<dbReference type="EMBL" id="UINC01199010">
    <property type="protein sequence ID" value="SVE17236.1"/>
    <property type="molecule type" value="Genomic_DNA"/>
</dbReference>
<dbReference type="GO" id="GO:0016491">
    <property type="term" value="F:oxidoreductase activity"/>
    <property type="evidence" value="ECO:0007669"/>
    <property type="project" value="UniProtKB-KW"/>
</dbReference>
<dbReference type="PANTHER" id="PTHR43257">
    <property type="entry name" value="PYRUVATE DEHYDROGENASE E1 COMPONENT BETA SUBUNIT"/>
    <property type="match status" value="1"/>
</dbReference>
<dbReference type="SUPFAM" id="SSF52922">
    <property type="entry name" value="TK C-terminal domain-like"/>
    <property type="match status" value="1"/>
</dbReference>
<name>A0A383BAN3_9ZZZZ</name>
<dbReference type="Gene3D" id="3.40.50.920">
    <property type="match status" value="1"/>
</dbReference>
<keyword evidence="3" id="KW-0786">Thiamine pyrophosphate</keyword>
<dbReference type="AlphaFoldDB" id="A0A383BAN3"/>
<feature type="domain" description="Transketolase C-terminal" evidence="4">
    <location>
        <begin position="21"/>
        <end position="134"/>
    </location>
</feature>
<evidence type="ECO:0000256" key="1">
    <source>
        <dbReference type="ARBA" id="ARBA00001964"/>
    </source>
</evidence>
<reference evidence="5" key="1">
    <citation type="submission" date="2018-05" db="EMBL/GenBank/DDBJ databases">
        <authorList>
            <person name="Lanie J.A."/>
            <person name="Ng W.-L."/>
            <person name="Kazmierczak K.M."/>
            <person name="Andrzejewski T.M."/>
            <person name="Davidsen T.M."/>
            <person name="Wayne K.J."/>
            <person name="Tettelin H."/>
            <person name="Glass J.I."/>
            <person name="Rusch D."/>
            <person name="Podicherti R."/>
            <person name="Tsui H.-C.T."/>
            <person name="Winkler M.E."/>
        </authorList>
    </citation>
    <scope>NUCLEOTIDE SEQUENCE</scope>
</reference>
<evidence type="ECO:0000259" key="4">
    <source>
        <dbReference type="Pfam" id="PF02780"/>
    </source>
</evidence>
<feature type="non-terminal residue" evidence="5">
    <location>
        <position position="1"/>
    </location>
</feature>
<sequence>ELVLDEGVRFPTVRLKPLGPPDITVISIGGMGTDAEMAALWLFDEKEILVDLFLPTQLFPFNFSAIRESISATKAVVVVEEGQGFGSLSSEILAQITEEKSLHKTACGRVTAAPQTIPSSRPLEEECLPNTKSILDKILEVLNA</sequence>
<proteinExistence type="predicted"/>
<gene>
    <name evidence="5" type="ORF">METZ01_LOCUS470090</name>
</gene>